<reference evidence="2 3" key="1">
    <citation type="submission" date="2023-07" db="EMBL/GenBank/DDBJ databases">
        <title>Genomic Encyclopedia of Type Strains, Phase IV (KMG-IV): sequencing the most valuable type-strain genomes for metagenomic binning, comparative biology and taxonomic classification.</title>
        <authorList>
            <person name="Goeker M."/>
        </authorList>
    </citation>
    <scope>NUCLEOTIDE SEQUENCE [LARGE SCALE GENOMIC DNA]</scope>
    <source>
        <strain evidence="2 3">DSM 1277</strain>
    </source>
</reference>
<feature type="region of interest" description="Disordered" evidence="1">
    <location>
        <begin position="49"/>
        <end position="83"/>
    </location>
</feature>
<evidence type="ECO:0000256" key="1">
    <source>
        <dbReference type="SAM" id="MobiDB-lite"/>
    </source>
</evidence>
<protein>
    <submittedName>
        <fullName evidence="2">Uncharacterized protein</fullName>
    </submittedName>
</protein>
<accession>A0ABU0DN41</accession>
<evidence type="ECO:0000313" key="2">
    <source>
        <dbReference type="EMBL" id="MDQ0349860.1"/>
    </source>
</evidence>
<gene>
    <name evidence="2" type="ORF">J2S76_004314</name>
</gene>
<feature type="region of interest" description="Disordered" evidence="1">
    <location>
        <begin position="144"/>
        <end position="173"/>
    </location>
</feature>
<proteinExistence type="predicted"/>
<sequence length="173" mass="19626">MSLTNKAERSLISHEEYEIVRLTHHPDIYDVAGEDLQATRKRLRDLQEKERTLAREKRRISRGKAEPRGGSFPGTQERPSQRKQVFAAAVKRLSREIDRRARIAARAPQAEIAERALAMRRENFNASHAAADTANEGMQVIASRRRRTTVHPGKVGRVSQRTKAAQARRDAKG</sequence>
<dbReference type="EMBL" id="JAUSUH010000013">
    <property type="protein sequence ID" value="MDQ0349860.1"/>
    <property type="molecule type" value="Genomic_DNA"/>
</dbReference>
<dbReference type="RefSeq" id="WP_307063919.1">
    <property type="nucleotide sequence ID" value="NZ_JAUSUH010000013.1"/>
</dbReference>
<keyword evidence="3" id="KW-1185">Reference proteome</keyword>
<comment type="caution">
    <text evidence="2">The sequence shown here is derived from an EMBL/GenBank/DDBJ whole genome shotgun (WGS) entry which is preliminary data.</text>
</comment>
<evidence type="ECO:0000313" key="3">
    <source>
        <dbReference type="Proteomes" id="UP001238467"/>
    </source>
</evidence>
<organism evidence="2 3">
    <name type="scientific">Ancylobacter vacuolatus</name>
    <dbReference type="NCBI Taxonomy" id="223389"/>
    <lineage>
        <taxon>Bacteria</taxon>
        <taxon>Pseudomonadati</taxon>
        <taxon>Pseudomonadota</taxon>
        <taxon>Alphaproteobacteria</taxon>
        <taxon>Hyphomicrobiales</taxon>
        <taxon>Xanthobacteraceae</taxon>
        <taxon>Ancylobacter</taxon>
    </lineage>
</organism>
<dbReference type="Proteomes" id="UP001238467">
    <property type="component" value="Unassembled WGS sequence"/>
</dbReference>
<name>A0ABU0DN41_9HYPH</name>